<sequence length="551" mass="62817">MSSTGICLDVAIDHRIRQLLKPRANGKVNSLYSDHVEKLQELYPFVHRKWLDPSHELLVTEELAKPLTQGGIVVALLRPADYHPFSKGVDVVVEKSPTLRALRDVFALVGLDLVQHITVLDSLPFLRKADRSTRFEDDEKYTRALNEHHAAFLDAVVAKRPDVVLCMWQTRDEPQCNWPGRALGSIGVGEVFPNEKVVLCDRHGNRIETKRVNAFHPSHCMNYVCEYSQPRQLLMLEIARAWHLMDSSWHEEPWMAELRNSWKKKKTGLNDGLPEGKSRSPRRLDPDRPMLTWSVARYEDTVRLPIFTWFIHSPSTITDYVGRLNELYAKAVAEIQNLLPELKLADKSSEKLLYDKLTKADWTQHMNDASLCLRAASKKLKELSRNKDNVEFHHTIGPQGDMVSRTMGLVMDLAMKLASPGVMMKPRMYQGSGFFSESFLEYLRHEKTQKRQCWFRSSALKRTLVDFLLELNDAFSDADAGGPIRLQMSLGKASDAFLTLANKMEGLLSTLAGYPEQEQPLEDEAEQEVNPDPDVASAELIQRLRDLGILH</sequence>
<evidence type="ECO:0000256" key="1">
    <source>
        <dbReference type="SAM" id="MobiDB-lite"/>
    </source>
</evidence>
<dbReference type="Proteomes" id="UP001140511">
    <property type="component" value="Unassembled WGS sequence"/>
</dbReference>
<dbReference type="AlphaFoldDB" id="A0A9W9EF87"/>
<accession>A0A9W9EF87</accession>
<keyword evidence="3" id="KW-1185">Reference proteome</keyword>
<dbReference type="RefSeq" id="XP_056034620.1">
    <property type="nucleotide sequence ID" value="XM_056169304.1"/>
</dbReference>
<name>A0A9W9EF87_9HYPO</name>
<proteinExistence type="predicted"/>
<dbReference type="EMBL" id="JAOPEN010000001">
    <property type="protein sequence ID" value="KAJ4865564.1"/>
    <property type="molecule type" value="Genomic_DNA"/>
</dbReference>
<protein>
    <submittedName>
        <fullName evidence="2">Uncharacterized protein</fullName>
    </submittedName>
</protein>
<reference evidence="2" key="1">
    <citation type="submission" date="2022-09" db="EMBL/GenBank/DDBJ databases">
        <title>Chromosome-level assembly of Trichoderma breve T069, a fungus used in development of biopesticide product.</title>
        <authorList>
            <person name="Lin R."/>
            <person name="Liu T."/>
        </authorList>
    </citation>
    <scope>NUCLEOTIDE SEQUENCE</scope>
    <source>
        <strain evidence="2">T069</strain>
    </source>
</reference>
<dbReference type="GeneID" id="80863992"/>
<evidence type="ECO:0000313" key="3">
    <source>
        <dbReference type="Proteomes" id="UP001140511"/>
    </source>
</evidence>
<feature type="region of interest" description="Disordered" evidence="1">
    <location>
        <begin position="266"/>
        <end position="285"/>
    </location>
</feature>
<feature type="compositionally biased region" description="Basic and acidic residues" evidence="1">
    <location>
        <begin position="274"/>
        <end position="285"/>
    </location>
</feature>
<organism evidence="2 3">
    <name type="scientific">Trichoderma breve</name>
    <dbReference type="NCBI Taxonomy" id="2034170"/>
    <lineage>
        <taxon>Eukaryota</taxon>
        <taxon>Fungi</taxon>
        <taxon>Dikarya</taxon>
        <taxon>Ascomycota</taxon>
        <taxon>Pezizomycotina</taxon>
        <taxon>Sordariomycetes</taxon>
        <taxon>Hypocreomycetidae</taxon>
        <taxon>Hypocreales</taxon>
        <taxon>Hypocreaceae</taxon>
        <taxon>Trichoderma</taxon>
    </lineage>
</organism>
<comment type="caution">
    <text evidence="2">The sequence shown here is derived from an EMBL/GenBank/DDBJ whole genome shotgun (WGS) entry which is preliminary data.</text>
</comment>
<gene>
    <name evidence="2" type="ORF">T069G_02094</name>
</gene>
<evidence type="ECO:0000313" key="2">
    <source>
        <dbReference type="EMBL" id="KAJ4865564.1"/>
    </source>
</evidence>